<dbReference type="Proteomes" id="UP000473885">
    <property type="component" value="Unassembled WGS sequence"/>
</dbReference>
<dbReference type="InterPro" id="IPR029063">
    <property type="entry name" value="SAM-dependent_MTases_sf"/>
</dbReference>
<dbReference type="GO" id="GO:0006304">
    <property type="term" value="P:DNA modification"/>
    <property type="evidence" value="ECO:0007669"/>
    <property type="project" value="InterPro"/>
</dbReference>
<keyword evidence="3 8" id="KW-0808">Transferase</keyword>
<evidence type="ECO:0000259" key="7">
    <source>
        <dbReference type="Pfam" id="PF07669"/>
    </source>
</evidence>
<keyword evidence="6" id="KW-0175">Coiled coil</keyword>
<dbReference type="InterPro" id="IPR050953">
    <property type="entry name" value="N4_N6_ade-DNA_methylase"/>
</dbReference>
<evidence type="ECO:0000313" key="9">
    <source>
        <dbReference type="Proteomes" id="UP000473885"/>
    </source>
</evidence>
<dbReference type="EMBL" id="SXDP01000006">
    <property type="protein sequence ID" value="NEZ47325.1"/>
    <property type="molecule type" value="Genomic_DNA"/>
</dbReference>
<comment type="caution">
    <text evidence="8">The sequence shown here is derived from an EMBL/GenBank/DDBJ whole genome shotgun (WGS) entry which is preliminary data.</text>
</comment>
<keyword evidence="2 8" id="KW-0489">Methyltransferase</keyword>
<dbReference type="EC" id="2.1.1.72" evidence="1"/>
<name>A0A6M0RAN3_9CLOT</name>
<dbReference type="RefSeq" id="WP_163249396.1">
    <property type="nucleotide sequence ID" value="NZ_SXDP01000006.1"/>
</dbReference>
<protein>
    <recommendedName>
        <fullName evidence="1">site-specific DNA-methyltransferase (adenine-specific)</fullName>
        <ecNumber evidence="1">2.1.1.72</ecNumber>
    </recommendedName>
</protein>
<evidence type="ECO:0000256" key="6">
    <source>
        <dbReference type="SAM" id="Coils"/>
    </source>
</evidence>
<accession>A0A6M0RAN3</accession>
<evidence type="ECO:0000313" key="8">
    <source>
        <dbReference type="EMBL" id="NEZ47325.1"/>
    </source>
</evidence>
<evidence type="ECO:0000256" key="3">
    <source>
        <dbReference type="ARBA" id="ARBA00022679"/>
    </source>
</evidence>
<sequence length="1239" mass="145881">MDKGKIKSFAMKARKNLIKAVTDKANEIGIKIDYSAHELQIKETEDISNIYINRRESLINKIKEYSKEKGLIYGFEQVVEEVAYTWFSRFIALRYMEVNDYLPLGIRILSSQIENKLEPDILTRVSEVIDELELNAEYIYKLSDNNNTQNREKAYKQILIKQCNKLEYIMPQVFKEITDYTELLCPDNLLQEGSIIRTMVEEIEENNWIGNVEIIGWLYQYYISEKKDEVFSALKKNIKITKENIPAATQLFTPKWIVKYMVENSLGKLWLEGHPNKELQSEWKYYLEDKKQVEEVEEELKEIRKEHSKLNPENIKVLDPCMGSGHILVYAFDVLYKIYKTVGYKEREIPRLILKNNLYGLDIDDIAEQLASFALIMKARYYNRNLFREMEKEKIELNLCSIQESNEISKEVLNYFVGEDDKLREDIGYLVNVFKDAKEYGSMLEVKEVNFNNIEQRVIKIFNDKNSVEIDNSIYKYKSVILEKLIPIIKQGKIMSQKYEVCCTNPPYMGIRGMNKKMALYLEKNYVLSKYDLFSVYMEVCKNRLKSNGLYSIINQHSWMFLSSFLNFRLELLDKLTFLQLVHLGSRAFEENVGTIVQSVMFVCRNKRSPKYATYCIDLTKAQDSKSKNELFLALDKSKVCNYKDINLNKLLVIPTKPFAYWVSKNILNICKSNNRFEDFAKPRQGMATSDNKRFLKKWYEVNINNISFTSDSAKSALLTNKKWFPYNKGGTSRKWYGNNEFIINWFNDGEEVKAYASKLYKSYSRTIKNEQFYFNECITYTFISENMGARYSPKGFIFDVAGSSIFLNSENIKVILGLLCSKVSSLFLDIMNPTYNIQVGDIKNIPICKEIFAAENTTKIEKLVVDNIYISKQDWDFFETSCNFKCHPLLTFRGNSLEDSFNNWSEFTRKQFNRLKANEEELNAIFINIYGVENELNPKVYDKDITIRKANRKIDIKSFISYAVGCMFGRYSMDVEGLIYAGGQWNHKFRVLKDKNLNLSSLRYEVRKIKEDENRNILEDNWINVSFIPDEDNIIPITDDEYFEEDIVSRFIEFVKIVYGEETLEKNLDFISDSIGRKSSQTSRQAIRMYFLKDFYKDHLKTYEKRPIYWLFDSGKNNGFKSLIYVHRYDDQIVTKVREKYLHILQRKYEREIHKLQLVLTSKEYTSKDKTLAKKKISKIVKQMEECRKYDEVATYLANKKIVIDLDDGVRANYDKFQGIEFISSKGKKIKMNLLGKI</sequence>
<evidence type="ECO:0000256" key="4">
    <source>
        <dbReference type="ARBA" id="ARBA00022691"/>
    </source>
</evidence>
<evidence type="ECO:0000256" key="1">
    <source>
        <dbReference type="ARBA" id="ARBA00011900"/>
    </source>
</evidence>
<dbReference type="SUPFAM" id="SSF53335">
    <property type="entry name" value="S-adenosyl-L-methionine-dependent methyltransferases"/>
    <property type="match status" value="1"/>
</dbReference>
<dbReference type="InterPro" id="IPR011639">
    <property type="entry name" value="MethylTrfase_TaqI-like_dom"/>
</dbReference>
<dbReference type="PANTHER" id="PTHR33841:SF1">
    <property type="entry name" value="DNA METHYLTRANSFERASE A"/>
    <property type="match status" value="1"/>
</dbReference>
<dbReference type="PRINTS" id="PR00507">
    <property type="entry name" value="N12N6MTFRASE"/>
</dbReference>
<dbReference type="Gene3D" id="3.40.50.150">
    <property type="entry name" value="Vaccinia Virus protein VP39"/>
    <property type="match status" value="1"/>
</dbReference>
<dbReference type="NCBIfam" id="NF033452">
    <property type="entry name" value="BREX_1_MTaseX"/>
    <property type="match status" value="1"/>
</dbReference>
<organism evidence="8 9">
    <name type="scientific">Clostridium niameyense</name>
    <dbReference type="NCBI Taxonomy" id="1622073"/>
    <lineage>
        <taxon>Bacteria</taxon>
        <taxon>Bacillati</taxon>
        <taxon>Bacillota</taxon>
        <taxon>Clostridia</taxon>
        <taxon>Eubacteriales</taxon>
        <taxon>Clostridiaceae</taxon>
        <taxon>Clostridium</taxon>
    </lineage>
</organism>
<dbReference type="GO" id="GO:0009007">
    <property type="term" value="F:site-specific DNA-methyltransferase (adenine-specific) activity"/>
    <property type="evidence" value="ECO:0007669"/>
    <property type="project" value="UniProtKB-EC"/>
</dbReference>
<dbReference type="GO" id="GO:0032259">
    <property type="term" value="P:methylation"/>
    <property type="evidence" value="ECO:0007669"/>
    <property type="project" value="UniProtKB-KW"/>
</dbReference>
<feature type="domain" description="Type II methyltransferase M.TaqI-like" evidence="7">
    <location>
        <begin position="356"/>
        <end position="586"/>
    </location>
</feature>
<evidence type="ECO:0000256" key="2">
    <source>
        <dbReference type="ARBA" id="ARBA00022603"/>
    </source>
</evidence>
<proteinExistence type="predicted"/>
<feature type="coiled-coil region" evidence="6">
    <location>
        <begin position="286"/>
        <end position="313"/>
    </location>
</feature>
<dbReference type="InterPro" id="IPR047939">
    <property type="entry name" value="BREX_1_PglX"/>
</dbReference>
<evidence type="ECO:0000256" key="5">
    <source>
        <dbReference type="ARBA" id="ARBA00047942"/>
    </source>
</evidence>
<keyword evidence="4" id="KW-0949">S-adenosyl-L-methionine</keyword>
<gene>
    <name evidence="8" type="primary">pglX</name>
    <name evidence="8" type="ORF">FDF74_08960</name>
</gene>
<comment type="catalytic activity">
    <reaction evidence="5">
        <text>a 2'-deoxyadenosine in DNA + S-adenosyl-L-methionine = an N(6)-methyl-2'-deoxyadenosine in DNA + S-adenosyl-L-homocysteine + H(+)</text>
        <dbReference type="Rhea" id="RHEA:15197"/>
        <dbReference type="Rhea" id="RHEA-COMP:12418"/>
        <dbReference type="Rhea" id="RHEA-COMP:12419"/>
        <dbReference type="ChEBI" id="CHEBI:15378"/>
        <dbReference type="ChEBI" id="CHEBI:57856"/>
        <dbReference type="ChEBI" id="CHEBI:59789"/>
        <dbReference type="ChEBI" id="CHEBI:90615"/>
        <dbReference type="ChEBI" id="CHEBI:90616"/>
        <dbReference type="EC" id="2.1.1.72"/>
    </reaction>
</comment>
<reference evidence="8 9" key="1">
    <citation type="submission" date="2019-04" db="EMBL/GenBank/DDBJ databases">
        <title>Genome sequencing of Clostridium botulinum Groups I-IV and Clostridium butyricum.</title>
        <authorList>
            <person name="Brunt J."/>
            <person name="Van Vliet A.H.M."/>
            <person name="Stringer S.C."/>
            <person name="Carter A.T."/>
            <person name="Peck M.W."/>
        </authorList>
    </citation>
    <scope>NUCLEOTIDE SEQUENCE [LARGE SCALE GENOMIC DNA]</scope>
    <source>
        <strain evidence="8 9">IFR 18/094</strain>
    </source>
</reference>
<keyword evidence="9" id="KW-1185">Reference proteome</keyword>
<dbReference type="Pfam" id="PF07669">
    <property type="entry name" value="Eco57I"/>
    <property type="match status" value="1"/>
</dbReference>
<dbReference type="PANTHER" id="PTHR33841">
    <property type="entry name" value="DNA METHYLTRANSFERASE YEEA-RELATED"/>
    <property type="match status" value="1"/>
</dbReference>
<dbReference type="AlphaFoldDB" id="A0A6M0RAN3"/>